<dbReference type="Pfam" id="PF26125">
    <property type="entry name" value="AcrVA2-like"/>
    <property type="match status" value="1"/>
</dbReference>
<organism evidence="1 2">
    <name type="scientific">Albidiferax ferrireducens (strain ATCC BAA-621 / DSM 15236 / T118)</name>
    <name type="common">Rhodoferax ferrireducens</name>
    <dbReference type="NCBI Taxonomy" id="338969"/>
    <lineage>
        <taxon>Bacteria</taxon>
        <taxon>Pseudomonadati</taxon>
        <taxon>Pseudomonadota</taxon>
        <taxon>Betaproteobacteria</taxon>
        <taxon>Burkholderiales</taxon>
        <taxon>Comamonadaceae</taxon>
        <taxon>Rhodoferax</taxon>
    </lineage>
</organism>
<keyword evidence="1" id="KW-0614">Plasmid</keyword>
<sequence length="784" mass="88332">MMDREFDSDGFEEFQRSGIQKAMRERKLTQQGHLLVSLMRVTNEANLTDLEHAVWKMYEDLELHEIRAACDRRSPEIARAFVSSAYRTFTESVRVREQPKANAIYKIQTPDDASESDSIVHLIAIHVRTNTPWEEMNSELLDSFATEASARAQMANKGLDGFKISFGGKSAVWFTPGFMENLKMHVLFDIFMRMVGQSQSQESVWNAFGLRSGLMHMLDTCRSTPGDREVNASFVVLGVAQDVDSSQCINLFTAKSKFIQALKTVLPSVIDGDPPDFSTGPACSISDIGVFSEVYDSFLNSSRRANFRRIVTTSLERAGVDRCHVCAAWVCLDDPNRFLQELRIGVWRESGAFVYGTSWIISALDDKALPEQNLRELCREVSLELSMADPTTFDKVTTDRGSNLYPDRNGMWLDPQVQVAGKGASLIRTAQWEGFNDDPYGSLSTVPFPTYVLAVGAVEVMQKHYQPKLYSRLKELLAKTEFSNEDVYAQLEASFPEFRDLACNCPSAALPTDELLIGLRHHWSKSPIMVVKKTLEERLMHTDVGLDLPIGMVATPFPMSYIHFEERLQSLSFVEEGLNFSPLGVFVHEHRSGFYNKNCYRVIELGFIAATDDNQQLTLVDFSLEFASEDETIAQAMAKWKAAINADDDEEWFDFADLLVEEVIKVFLYIGSPGAIQVPHEPRKNLLASLKGKSEGQKLKAQRQLGVSYDYILVGPDEAFETGNGGDGSRTVKPHFRRGHGRHVSFGKGRLQKRMVLFPPVVVNKHLLGQDPDTWPKARNYRLK</sequence>
<evidence type="ECO:0000313" key="2">
    <source>
        <dbReference type="Proteomes" id="UP000008332"/>
    </source>
</evidence>
<dbReference type="Proteomes" id="UP000008332">
    <property type="component" value="Plasmid unnamed1"/>
</dbReference>
<dbReference type="OrthoDB" id="8895745at2"/>
<dbReference type="InterPro" id="IPR058915">
    <property type="entry name" value="AcrVA2-like"/>
</dbReference>
<geneLocation type="plasmid" evidence="2">
    <name>pDSM15236</name>
</geneLocation>
<dbReference type="KEGG" id="rfr:Rfer_4428"/>
<dbReference type="RefSeq" id="WP_011458625.1">
    <property type="nucleotide sequence ID" value="NC_007901.1"/>
</dbReference>
<protein>
    <submittedName>
        <fullName evidence="1">Uncharacterized protein</fullName>
    </submittedName>
</protein>
<dbReference type="EMBL" id="CP000268">
    <property type="protein sequence ID" value="ABD72114.1"/>
    <property type="molecule type" value="Genomic_DNA"/>
</dbReference>
<evidence type="ECO:0000313" key="1">
    <source>
        <dbReference type="EMBL" id="ABD72114.1"/>
    </source>
</evidence>
<gene>
    <name evidence="1" type="ordered locus">Rfer_4428</name>
</gene>
<proteinExistence type="predicted"/>
<reference evidence="2" key="1">
    <citation type="submission" date="2006-02" db="EMBL/GenBank/DDBJ databases">
        <title>Complete sequence of plasmid 1 of Rhodoferax ferrireducens DSM 15236.</title>
        <authorList>
            <person name="Copeland A."/>
            <person name="Lucas S."/>
            <person name="Lapidus A."/>
            <person name="Barry K."/>
            <person name="Detter J.C."/>
            <person name="Glavina del Rio T."/>
            <person name="Hammon N."/>
            <person name="Israni S."/>
            <person name="Pitluck S."/>
            <person name="Brettin T."/>
            <person name="Bruce D."/>
            <person name="Han C."/>
            <person name="Tapia R."/>
            <person name="Gilna P."/>
            <person name="Kiss H."/>
            <person name="Schmutz J."/>
            <person name="Larimer F."/>
            <person name="Land M."/>
            <person name="Kyrpides N."/>
            <person name="Ivanova N."/>
            <person name="Richardson P."/>
        </authorList>
    </citation>
    <scope>NUCLEOTIDE SEQUENCE [LARGE SCALE GENOMIC DNA]</scope>
    <source>
        <strain evidence="2">ATCC BAA-621 / DSM 15236 / T118</strain>
        <plasmid evidence="2">Plasmid pDSM15236</plasmid>
    </source>
</reference>
<dbReference type="HOGENOM" id="CLU_357483_0_0_4"/>
<name>Q21Q31_ALBFT</name>
<accession>Q21Q31</accession>
<dbReference type="eggNOG" id="ENOG5033GAJ">
    <property type="taxonomic scope" value="Bacteria"/>
</dbReference>
<keyword evidence="2" id="KW-1185">Reference proteome</keyword>
<dbReference type="AlphaFoldDB" id="Q21Q31"/>